<dbReference type="InterPro" id="IPR036628">
    <property type="entry name" value="Clp_N_dom_sf"/>
</dbReference>
<dbReference type="Gene3D" id="1.10.1780.10">
    <property type="entry name" value="Clp, N-terminal domain"/>
    <property type="match status" value="1"/>
</dbReference>
<dbReference type="SUPFAM" id="SSF81923">
    <property type="entry name" value="Double Clp-N motif"/>
    <property type="match status" value="1"/>
</dbReference>
<dbReference type="PROSITE" id="PS51903">
    <property type="entry name" value="CLP_R"/>
    <property type="match status" value="1"/>
</dbReference>
<keyword evidence="4" id="KW-1185">Reference proteome</keyword>
<protein>
    <submittedName>
        <fullName evidence="3">Clp protease N-terminal domain-containing protein</fullName>
    </submittedName>
</protein>
<dbReference type="Proteomes" id="UP001183246">
    <property type="component" value="Unassembled WGS sequence"/>
</dbReference>
<accession>A0ABU2MRE1</accession>
<evidence type="ECO:0000313" key="4">
    <source>
        <dbReference type="Proteomes" id="UP001183246"/>
    </source>
</evidence>
<evidence type="ECO:0000259" key="2">
    <source>
        <dbReference type="PROSITE" id="PS51903"/>
    </source>
</evidence>
<keyword evidence="3" id="KW-0645">Protease</keyword>
<evidence type="ECO:0000313" key="3">
    <source>
        <dbReference type="EMBL" id="MDT0344193.1"/>
    </source>
</evidence>
<dbReference type="GO" id="GO:0006508">
    <property type="term" value="P:proteolysis"/>
    <property type="evidence" value="ECO:0007669"/>
    <property type="project" value="UniProtKB-KW"/>
</dbReference>
<dbReference type="InterPro" id="IPR004176">
    <property type="entry name" value="Clp_R_N"/>
</dbReference>
<dbReference type="RefSeq" id="WP_311705315.1">
    <property type="nucleotide sequence ID" value="NZ_JAVREL010000008.1"/>
</dbReference>
<reference evidence="4" key="1">
    <citation type="submission" date="2023-07" db="EMBL/GenBank/DDBJ databases">
        <title>30 novel species of actinomycetes from the DSMZ collection.</title>
        <authorList>
            <person name="Nouioui I."/>
        </authorList>
    </citation>
    <scope>NUCLEOTIDE SEQUENCE [LARGE SCALE GENOMIC DNA]</scope>
    <source>
        <strain evidence="4">DSM 44938</strain>
    </source>
</reference>
<evidence type="ECO:0000256" key="1">
    <source>
        <dbReference type="PROSITE-ProRule" id="PRU01251"/>
    </source>
</evidence>
<proteinExistence type="predicted"/>
<keyword evidence="3" id="KW-0378">Hydrolase</keyword>
<feature type="domain" description="Clp R" evidence="2">
    <location>
        <begin position="59"/>
        <end position="202"/>
    </location>
</feature>
<comment type="caution">
    <text evidence="3">The sequence shown here is derived from an EMBL/GenBank/DDBJ whole genome shotgun (WGS) entry which is preliminary data.</text>
</comment>
<gene>
    <name evidence="3" type="ORF">RM590_16440</name>
</gene>
<dbReference type="GO" id="GO:0008233">
    <property type="term" value="F:peptidase activity"/>
    <property type="evidence" value="ECO:0007669"/>
    <property type="project" value="UniProtKB-KW"/>
</dbReference>
<dbReference type="Pfam" id="PF02861">
    <property type="entry name" value="Clp_N"/>
    <property type="match status" value="1"/>
</dbReference>
<sequence length="250" mass="26439">MVPKINVYLPDDLAEAVKDAGIPVSAVCQRALESAVRRIAALRESVAGGEFDPEDPASLTQYTQRARNVVKRAQDLARAEGAPLVATRHLLDALLAEEGNLALRVLSALEIAPAAVRRELTRRAEIEQGTEGGGPAFSSAAAGALELTATEAVGLGHNYVGCEHLLLGLVGEPEGVAGHTLRALGAEYRATRRAISAAVAGFVHLRAQESAAQAPPVDKEQFARLLSAAVQRELAPIVGRLERLEQRQSL</sequence>
<dbReference type="EMBL" id="JAVREL010000008">
    <property type="protein sequence ID" value="MDT0344193.1"/>
    <property type="molecule type" value="Genomic_DNA"/>
</dbReference>
<organism evidence="3 4">
    <name type="scientific">Streptomyces litchfieldiae</name>
    <dbReference type="NCBI Taxonomy" id="3075543"/>
    <lineage>
        <taxon>Bacteria</taxon>
        <taxon>Bacillati</taxon>
        <taxon>Actinomycetota</taxon>
        <taxon>Actinomycetes</taxon>
        <taxon>Kitasatosporales</taxon>
        <taxon>Streptomycetaceae</taxon>
        <taxon>Streptomyces</taxon>
    </lineage>
</organism>
<name>A0ABU2MRE1_9ACTN</name>
<keyword evidence="1" id="KW-0677">Repeat</keyword>